<evidence type="ECO:0000313" key="3">
    <source>
        <dbReference type="Proteomes" id="UP000464624"/>
    </source>
</evidence>
<dbReference type="Proteomes" id="UP000464624">
    <property type="component" value="Chromosome"/>
</dbReference>
<accession>A0AAD1H1R5</accession>
<evidence type="ECO:0000256" key="1">
    <source>
        <dbReference type="SAM" id="SignalP"/>
    </source>
</evidence>
<dbReference type="KEGG" id="mxe:MYXE_26550"/>
<protein>
    <recommendedName>
        <fullName evidence="4">Lipoprotein</fullName>
    </recommendedName>
</protein>
<name>A0AAD1H1R5_MYCXE</name>
<feature type="signal peptide" evidence="1">
    <location>
        <begin position="1"/>
        <end position="27"/>
    </location>
</feature>
<keyword evidence="1" id="KW-0732">Signal</keyword>
<evidence type="ECO:0000313" key="2">
    <source>
        <dbReference type="EMBL" id="BBU22865.1"/>
    </source>
</evidence>
<evidence type="ECO:0008006" key="4">
    <source>
        <dbReference type="Google" id="ProtNLM"/>
    </source>
</evidence>
<dbReference type="AlphaFoldDB" id="A0AAD1H1R5"/>
<dbReference type="EMBL" id="AP022314">
    <property type="protein sequence ID" value="BBU22865.1"/>
    <property type="molecule type" value="Genomic_DNA"/>
</dbReference>
<organism evidence="2 3">
    <name type="scientific">Mycobacterium xenopi</name>
    <dbReference type="NCBI Taxonomy" id="1789"/>
    <lineage>
        <taxon>Bacteria</taxon>
        <taxon>Bacillati</taxon>
        <taxon>Actinomycetota</taxon>
        <taxon>Actinomycetes</taxon>
        <taxon>Mycobacteriales</taxon>
        <taxon>Mycobacteriaceae</taxon>
        <taxon>Mycobacterium</taxon>
    </lineage>
</organism>
<gene>
    <name evidence="2" type="ORF">MYXE_26550</name>
</gene>
<sequence length="138" mass="14625">MLYPPSVPGKKTALAAVAILLSGCVRSSDIAATVTSTVQPVITKTVTVTYTPPAVPVPKTVMETDGTYRVGTDIVLGTYRSAGRSSQGESDCYWARLNSLNPTDIIDNNISIGPQVVALQPSDAAFLTHSCQPWQKTD</sequence>
<feature type="chain" id="PRO_5041905986" description="Lipoprotein" evidence="1">
    <location>
        <begin position="28"/>
        <end position="138"/>
    </location>
</feature>
<reference evidence="2 3" key="1">
    <citation type="submission" date="2019-12" db="EMBL/GenBank/DDBJ databases">
        <title>Complete genome sequence of Mycolicibacterium xenopi str. JCM15661T.</title>
        <authorList>
            <person name="Yoshida M."/>
            <person name="Fukano H."/>
            <person name="Asakura T."/>
            <person name="Hoshino Y."/>
        </authorList>
    </citation>
    <scope>NUCLEOTIDE SEQUENCE [LARGE SCALE GENOMIC DNA]</scope>
    <source>
        <strain evidence="2 3">JCM 15661T</strain>
    </source>
</reference>
<proteinExistence type="predicted"/>